<feature type="transmembrane region" description="Helical" evidence="5">
    <location>
        <begin position="64"/>
        <end position="85"/>
    </location>
</feature>
<reference evidence="6 7" key="1">
    <citation type="submission" date="2020-08" db="EMBL/GenBank/DDBJ databases">
        <authorList>
            <person name="Hejnol A."/>
        </authorList>
    </citation>
    <scope>NUCLEOTIDE SEQUENCE [LARGE SCALE GENOMIC DNA]</scope>
</reference>
<dbReference type="Proteomes" id="UP000549394">
    <property type="component" value="Unassembled WGS sequence"/>
</dbReference>
<organism evidence="6 7">
    <name type="scientific">Dimorphilus gyrociliatus</name>
    <dbReference type="NCBI Taxonomy" id="2664684"/>
    <lineage>
        <taxon>Eukaryota</taxon>
        <taxon>Metazoa</taxon>
        <taxon>Spiralia</taxon>
        <taxon>Lophotrochozoa</taxon>
        <taxon>Annelida</taxon>
        <taxon>Polychaeta</taxon>
        <taxon>Polychaeta incertae sedis</taxon>
        <taxon>Dinophilidae</taxon>
        <taxon>Dimorphilus</taxon>
    </lineage>
</organism>
<dbReference type="AlphaFoldDB" id="A0A7I8VT18"/>
<sequence length="445" mass="50311">MSILNEIRRFGVEIVSFIYFFSWHLIYTSSQTYLNTVTGDLQEINACKSNLTSKEIYHKERDTVILSMKLSLAELLPVIPVTIFFAIRSDLDKRRRLLIWLPFVGNALFCFFYIIHFYQRKYLFLLYFGNLCMAFCGHMYMFQAGVHSRIGDHFQSNQRLLQMATQESFIQLAMGLGILVGGIWDQYLGFLSSYFIGLVISSIAVPLTFLLVVEDKLNTENSYEEIDVKSWRHIFCEARYWLIFLSFQLFIFVHNGEERIRILYFKNKPLCFTSLTIGLTCFVLGLVASIGTVGSVYIFSRMGLKPLWIGVVGFGSKIVGSIFLAVANSLALAMLAQVTMIFYAVPFSVARSFISEIAGEGKQGVAQAILHSGLAINAAIEPPILDSIYAATLDTVYGMTFYCCAIVLIVSAVLLIIGDKMQKFNRSCYNEESIPLDGDKVDQNV</sequence>
<evidence type="ECO:0000256" key="3">
    <source>
        <dbReference type="ARBA" id="ARBA00022989"/>
    </source>
</evidence>
<evidence type="ECO:0000256" key="1">
    <source>
        <dbReference type="ARBA" id="ARBA00004141"/>
    </source>
</evidence>
<comment type="caution">
    <text evidence="6">The sequence shown here is derived from an EMBL/GenBank/DDBJ whole genome shotgun (WGS) entry which is preliminary data.</text>
</comment>
<dbReference type="InterPro" id="IPR011701">
    <property type="entry name" value="MFS"/>
</dbReference>
<feature type="transmembrane region" description="Helical" evidence="5">
    <location>
        <begin position="319"/>
        <end position="345"/>
    </location>
</feature>
<dbReference type="SUPFAM" id="SSF103473">
    <property type="entry name" value="MFS general substrate transporter"/>
    <property type="match status" value="1"/>
</dbReference>
<comment type="subcellular location">
    <subcellularLocation>
        <location evidence="1">Membrane</location>
        <topology evidence="1">Multi-pass membrane protein</topology>
    </subcellularLocation>
</comment>
<feature type="transmembrane region" description="Helical" evidence="5">
    <location>
        <begin position="7"/>
        <end position="26"/>
    </location>
</feature>
<dbReference type="PANTHER" id="PTHR23507">
    <property type="entry name" value="ZGC:174356"/>
    <property type="match status" value="1"/>
</dbReference>
<dbReference type="EMBL" id="CAJFCJ010000007">
    <property type="protein sequence ID" value="CAD5117764.1"/>
    <property type="molecule type" value="Genomic_DNA"/>
</dbReference>
<feature type="transmembrane region" description="Helical" evidence="5">
    <location>
        <begin position="274"/>
        <end position="299"/>
    </location>
</feature>
<protein>
    <submittedName>
        <fullName evidence="6">DgyrCDS6510</fullName>
    </submittedName>
</protein>
<name>A0A7I8VT18_9ANNE</name>
<feature type="transmembrane region" description="Helical" evidence="5">
    <location>
        <begin position="234"/>
        <end position="254"/>
    </location>
</feature>
<keyword evidence="7" id="KW-1185">Reference proteome</keyword>
<dbReference type="GO" id="GO:0016020">
    <property type="term" value="C:membrane"/>
    <property type="evidence" value="ECO:0007669"/>
    <property type="project" value="UniProtKB-SubCell"/>
</dbReference>
<gene>
    <name evidence="6" type="ORF">DGYR_LOCUS6261</name>
</gene>
<evidence type="ECO:0000256" key="2">
    <source>
        <dbReference type="ARBA" id="ARBA00022692"/>
    </source>
</evidence>
<evidence type="ECO:0000313" key="6">
    <source>
        <dbReference type="EMBL" id="CAD5117764.1"/>
    </source>
</evidence>
<feature type="transmembrane region" description="Helical" evidence="5">
    <location>
        <begin position="163"/>
        <end position="184"/>
    </location>
</feature>
<accession>A0A7I8VT18</accession>
<proteinExistence type="predicted"/>
<feature type="transmembrane region" description="Helical" evidence="5">
    <location>
        <begin position="190"/>
        <end position="213"/>
    </location>
</feature>
<feature type="transmembrane region" description="Helical" evidence="5">
    <location>
        <begin position="396"/>
        <end position="417"/>
    </location>
</feature>
<dbReference type="Gene3D" id="1.20.1250.20">
    <property type="entry name" value="MFS general substrate transporter like domains"/>
    <property type="match status" value="1"/>
</dbReference>
<evidence type="ECO:0000256" key="5">
    <source>
        <dbReference type="SAM" id="Phobius"/>
    </source>
</evidence>
<dbReference type="PANTHER" id="PTHR23507:SF1">
    <property type="entry name" value="FI18259P1-RELATED"/>
    <property type="match status" value="1"/>
</dbReference>
<evidence type="ECO:0000256" key="4">
    <source>
        <dbReference type="ARBA" id="ARBA00023136"/>
    </source>
</evidence>
<keyword evidence="3 5" id="KW-1133">Transmembrane helix</keyword>
<dbReference type="InterPro" id="IPR036259">
    <property type="entry name" value="MFS_trans_sf"/>
</dbReference>
<dbReference type="GO" id="GO:0022857">
    <property type="term" value="F:transmembrane transporter activity"/>
    <property type="evidence" value="ECO:0007669"/>
    <property type="project" value="InterPro"/>
</dbReference>
<dbReference type="OrthoDB" id="3026777at2759"/>
<keyword evidence="2 5" id="KW-0812">Transmembrane</keyword>
<feature type="transmembrane region" description="Helical" evidence="5">
    <location>
        <begin position="97"/>
        <end position="118"/>
    </location>
</feature>
<evidence type="ECO:0000313" key="7">
    <source>
        <dbReference type="Proteomes" id="UP000549394"/>
    </source>
</evidence>
<feature type="transmembrane region" description="Helical" evidence="5">
    <location>
        <begin position="124"/>
        <end position="142"/>
    </location>
</feature>
<dbReference type="Pfam" id="PF07690">
    <property type="entry name" value="MFS_1"/>
    <property type="match status" value="1"/>
</dbReference>
<keyword evidence="4 5" id="KW-0472">Membrane</keyword>